<dbReference type="GO" id="GO:0005634">
    <property type="term" value="C:nucleus"/>
    <property type="evidence" value="ECO:0007669"/>
    <property type="project" value="UniProtKB-ARBA"/>
</dbReference>
<keyword evidence="14" id="KW-1185">Reference proteome</keyword>
<dbReference type="FunFam" id="3.40.50.80:FF:000032">
    <property type="entry name" value="NADPH-dependent diflavin oxidoreductase 1"/>
    <property type="match status" value="1"/>
</dbReference>
<dbReference type="PRINTS" id="PR00369">
    <property type="entry name" value="FLAVODOXIN"/>
</dbReference>
<dbReference type="SUPFAM" id="SSF52218">
    <property type="entry name" value="Flavoproteins"/>
    <property type="match status" value="1"/>
</dbReference>
<dbReference type="Gene3D" id="3.40.50.80">
    <property type="entry name" value="Nucleotide-binding domain of ferredoxin-NADP reductase (FNR) module"/>
    <property type="match status" value="1"/>
</dbReference>
<evidence type="ECO:0000256" key="10">
    <source>
        <dbReference type="HAMAP-Rule" id="MF_03178"/>
    </source>
</evidence>
<dbReference type="InterPro" id="IPR008254">
    <property type="entry name" value="Flavodoxin/NO_synth"/>
</dbReference>
<sequence length="579" mass="65943">MSILLVYGSETGCAQDTAESLRREALLRNVPARIYGLDEYEFSDLVDETIVIFVVSTTGQGEMPPNMRHFWRQLLRKSLPKDFLENLKVGVLGLGDSSYQKYNFASKKLYRRLIQLGAKMMLDLGLADDQHEIGIDGALIPWKTELWSKIYEMNLFDGMLQEPSFDIKIEPKYRFVEDFEGKNEDEVEEESEYQNLEVLENLRVTADEHFQETRLVKFASDLPYNPGDVLMVRPENPEETVQIAIEALGLTNEDLDKKRRVVQNDKFSKPPQFSIFGKITTLRICLQKYFDLHQIPKRSFFEILGYLSTDSMEKERLFELASPQGLDDLLDYSTRCRRTTAETLRDFPATAKKLKLNFDQFFELFTSIRPRAFSIASSPKSPGGQIHLIVAKVEYKSRMSTPRLGLCSTFISRLSKGDRVLCRVRAGTFKFVGPETPVICIGPGTGVAPFRSFLGERELSQPSPSTSLLFFGCRGPNLDNYFADDWKTMQNIEVITAFSRNPENQGRKIYVQHQILKNAAKVWQILNQNGSIYIAGSAGDMPKAVLAAIQEIEQEIGGQPNDWVTKAENSGRIQFETWS</sequence>
<dbReference type="GO" id="GO:0050660">
    <property type="term" value="F:flavin adenine dinucleotide binding"/>
    <property type="evidence" value="ECO:0007669"/>
    <property type="project" value="UniProtKB-UniRule"/>
</dbReference>
<comment type="similarity">
    <text evidence="10">In the C-terminal section; belongs to the flavoprotein pyridine nucleotide cytochrome reductase family.</text>
</comment>
<dbReference type="Gene3D" id="2.40.30.10">
    <property type="entry name" value="Translation factors"/>
    <property type="match status" value="1"/>
</dbReference>
<proteinExistence type="inferred from homology"/>
<feature type="binding site" evidence="10">
    <location>
        <position position="445"/>
    </location>
    <ligand>
        <name>NADP(+)</name>
        <dbReference type="ChEBI" id="CHEBI:58349"/>
    </ligand>
</feature>
<dbReference type="Proteomes" id="UP001152747">
    <property type="component" value="Unassembled WGS sequence"/>
</dbReference>
<reference evidence="13" key="1">
    <citation type="submission" date="2022-11" db="EMBL/GenBank/DDBJ databases">
        <authorList>
            <person name="Kikuchi T."/>
        </authorList>
    </citation>
    <scope>NUCLEOTIDE SEQUENCE</scope>
    <source>
        <strain evidence="13">PS1010</strain>
    </source>
</reference>
<feature type="binding site" evidence="10">
    <location>
        <begin position="508"/>
        <end position="512"/>
    </location>
    <ligand>
        <name>NADP(+)</name>
        <dbReference type="ChEBI" id="CHEBI:58349"/>
    </ligand>
</feature>
<feature type="domain" description="Flavodoxin-like" evidence="11">
    <location>
        <begin position="3"/>
        <end position="147"/>
    </location>
</feature>
<keyword evidence="5 10" id="KW-0285">Flavoprotein</keyword>
<dbReference type="Gene3D" id="3.40.50.360">
    <property type="match status" value="1"/>
</dbReference>
<keyword evidence="4 10" id="KW-0963">Cytoplasm</keyword>
<evidence type="ECO:0000256" key="8">
    <source>
        <dbReference type="ARBA" id="ARBA00022857"/>
    </source>
</evidence>
<dbReference type="InterPro" id="IPR029039">
    <property type="entry name" value="Flavoprotein-like_sf"/>
</dbReference>
<dbReference type="Pfam" id="PF00175">
    <property type="entry name" value="NAD_binding_1"/>
    <property type="match status" value="1"/>
</dbReference>
<dbReference type="PANTHER" id="PTHR19384:SF10">
    <property type="entry name" value="NADPH-DEPENDENT DIFLAVIN OXIDOREDUCTASE 1"/>
    <property type="match status" value="1"/>
</dbReference>
<comment type="caution">
    <text evidence="10">Lacks conserved residue(s) required for the propagation of feature annotation.</text>
</comment>
<dbReference type="InterPro" id="IPR028879">
    <property type="entry name" value="NDOR1"/>
</dbReference>
<evidence type="ECO:0000256" key="2">
    <source>
        <dbReference type="ARBA" id="ARBA00001974"/>
    </source>
</evidence>
<dbReference type="Pfam" id="PF00667">
    <property type="entry name" value="FAD_binding_1"/>
    <property type="match status" value="1"/>
</dbReference>
<keyword evidence="9 10" id="KW-0560">Oxidoreductase</keyword>
<evidence type="ECO:0000256" key="6">
    <source>
        <dbReference type="ARBA" id="ARBA00022643"/>
    </source>
</evidence>
<dbReference type="GO" id="GO:0160246">
    <property type="term" value="F:NADPH-iron-sulfur [2Fe-2S] protein oxidoreductase activity"/>
    <property type="evidence" value="ECO:0007669"/>
    <property type="project" value="InterPro"/>
</dbReference>
<dbReference type="InterPro" id="IPR001094">
    <property type="entry name" value="Flavdoxin-like"/>
</dbReference>
<evidence type="ECO:0000256" key="9">
    <source>
        <dbReference type="ARBA" id="ARBA00023002"/>
    </source>
</evidence>
<keyword evidence="7 10" id="KW-0274">FAD</keyword>
<dbReference type="PANTHER" id="PTHR19384">
    <property type="entry name" value="NITRIC OXIDE SYNTHASE-RELATED"/>
    <property type="match status" value="1"/>
</dbReference>
<dbReference type="GO" id="GO:0016226">
    <property type="term" value="P:iron-sulfur cluster assembly"/>
    <property type="evidence" value="ECO:0007669"/>
    <property type="project" value="UniProtKB-UniRule"/>
</dbReference>
<dbReference type="OrthoDB" id="1856718at2759"/>
<feature type="binding site" evidence="10">
    <location>
        <position position="129"/>
    </location>
    <ligand>
        <name>FMN</name>
        <dbReference type="ChEBI" id="CHEBI:58210"/>
    </ligand>
</feature>
<comment type="catalytic activity">
    <reaction evidence="10">
        <text>2 oxidized [2Fe-2S]-[protein] + NADPH = 2 reduced [2Fe-2S]-[protein] + NADP(+) + H(+)</text>
        <dbReference type="Rhea" id="RHEA:67716"/>
        <dbReference type="Rhea" id="RHEA-COMP:17327"/>
        <dbReference type="Rhea" id="RHEA-COMP:17328"/>
        <dbReference type="ChEBI" id="CHEBI:15378"/>
        <dbReference type="ChEBI" id="CHEBI:33737"/>
        <dbReference type="ChEBI" id="CHEBI:33738"/>
        <dbReference type="ChEBI" id="CHEBI:57783"/>
        <dbReference type="ChEBI" id="CHEBI:58349"/>
    </reaction>
</comment>
<accession>A0A9P1IZJ8</accession>
<evidence type="ECO:0000259" key="12">
    <source>
        <dbReference type="PROSITE" id="PS51384"/>
    </source>
</evidence>
<feature type="binding site" evidence="10">
    <location>
        <begin position="56"/>
        <end position="59"/>
    </location>
    <ligand>
        <name>FMN</name>
        <dbReference type="ChEBI" id="CHEBI:58210"/>
    </ligand>
</feature>
<feature type="binding site" evidence="10">
    <location>
        <begin position="371"/>
        <end position="374"/>
    </location>
    <ligand>
        <name>FAD</name>
        <dbReference type="ChEBI" id="CHEBI:57692"/>
    </ligand>
</feature>
<comment type="caution">
    <text evidence="13">The sequence shown here is derived from an EMBL/GenBank/DDBJ whole genome shotgun (WGS) entry which is preliminary data.</text>
</comment>
<dbReference type="SUPFAM" id="SSF63380">
    <property type="entry name" value="Riboflavin synthase domain-like"/>
    <property type="match status" value="1"/>
</dbReference>
<dbReference type="PRINTS" id="PR00371">
    <property type="entry name" value="FPNCR"/>
</dbReference>
<protein>
    <recommendedName>
        <fullName evidence="10">NADPH-dependent diflavin oxidoreductase 1</fullName>
        <ecNumber evidence="10">1.18.1.-</ecNumber>
    </recommendedName>
    <alternativeName>
        <fullName evidence="10">NADPH-dependent FMN and FAD-containing oxidoreductase</fullName>
    </alternativeName>
</protein>
<dbReference type="SUPFAM" id="SSF52343">
    <property type="entry name" value="Ferredoxin reductase-like, C-terminal NADP-linked domain"/>
    <property type="match status" value="1"/>
</dbReference>
<evidence type="ECO:0000256" key="4">
    <source>
        <dbReference type="ARBA" id="ARBA00022490"/>
    </source>
</evidence>
<evidence type="ECO:0000313" key="14">
    <source>
        <dbReference type="Proteomes" id="UP001152747"/>
    </source>
</evidence>
<dbReference type="GO" id="GO:0005829">
    <property type="term" value="C:cytosol"/>
    <property type="evidence" value="ECO:0007669"/>
    <property type="project" value="TreeGrafter"/>
</dbReference>
<feature type="binding site" evidence="10">
    <location>
        <position position="578"/>
    </location>
    <ligand>
        <name>FAD</name>
        <dbReference type="ChEBI" id="CHEBI:57692"/>
    </ligand>
</feature>
<dbReference type="EC" id="1.18.1.-" evidence="10"/>
<evidence type="ECO:0000259" key="11">
    <source>
        <dbReference type="PROSITE" id="PS50902"/>
    </source>
</evidence>
<evidence type="ECO:0000256" key="3">
    <source>
        <dbReference type="ARBA" id="ARBA00004496"/>
    </source>
</evidence>
<dbReference type="GO" id="GO:0010181">
    <property type="term" value="F:FMN binding"/>
    <property type="evidence" value="ECO:0007669"/>
    <property type="project" value="UniProtKB-UniRule"/>
</dbReference>
<dbReference type="InterPro" id="IPR023173">
    <property type="entry name" value="NADPH_Cyt_P450_Rdtase_alpha"/>
</dbReference>
<feature type="binding site" evidence="10">
    <location>
        <begin position="405"/>
        <end position="408"/>
    </location>
    <ligand>
        <name>FAD</name>
        <dbReference type="ChEBI" id="CHEBI:57692"/>
    </ligand>
</feature>
<feature type="domain" description="FAD-binding FR-type" evidence="12">
    <location>
        <begin position="191"/>
        <end position="432"/>
    </location>
</feature>
<dbReference type="InterPro" id="IPR017938">
    <property type="entry name" value="Riboflavin_synthase-like_b-brl"/>
</dbReference>
<feature type="binding site" evidence="10">
    <location>
        <position position="337"/>
    </location>
    <ligand>
        <name>FAD</name>
        <dbReference type="ChEBI" id="CHEBI:57692"/>
    </ligand>
</feature>
<dbReference type="Pfam" id="PF00258">
    <property type="entry name" value="Flavodoxin_1"/>
    <property type="match status" value="1"/>
</dbReference>
<comment type="cofactor">
    <cofactor evidence="2 10">
        <name>FAD</name>
        <dbReference type="ChEBI" id="CHEBI:57692"/>
    </cofactor>
</comment>
<evidence type="ECO:0000256" key="7">
    <source>
        <dbReference type="ARBA" id="ARBA00022827"/>
    </source>
</evidence>
<dbReference type="GO" id="GO:0050661">
    <property type="term" value="F:NADP binding"/>
    <property type="evidence" value="ECO:0007669"/>
    <property type="project" value="UniProtKB-UniRule"/>
</dbReference>
<dbReference type="InterPro" id="IPR001433">
    <property type="entry name" value="OxRdtase_FAD/NAD-bd"/>
</dbReference>
<dbReference type="InterPro" id="IPR003097">
    <property type="entry name" value="CysJ-like_FAD-binding"/>
</dbReference>
<evidence type="ECO:0000256" key="1">
    <source>
        <dbReference type="ARBA" id="ARBA00001917"/>
    </source>
</evidence>
<dbReference type="PROSITE" id="PS50902">
    <property type="entry name" value="FLAVODOXIN_LIKE"/>
    <property type="match status" value="1"/>
</dbReference>
<comment type="similarity">
    <text evidence="10">In the N-terminal section; belongs to the flavodoxin family.</text>
</comment>
<organism evidence="13 14">
    <name type="scientific">Caenorhabditis angaria</name>
    <dbReference type="NCBI Taxonomy" id="860376"/>
    <lineage>
        <taxon>Eukaryota</taxon>
        <taxon>Metazoa</taxon>
        <taxon>Ecdysozoa</taxon>
        <taxon>Nematoda</taxon>
        <taxon>Chromadorea</taxon>
        <taxon>Rhabditida</taxon>
        <taxon>Rhabditina</taxon>
        <taxon>Rhabditomorpha</taxon>
        <taxon>Rhabditoidea</taxon>
        <taxon>Rhabditidae</taxon>
        <taxon>Peloderinae</taxon>
        <taxon>Caenorhabditis</taxon>
    </lineage>
</organism>
<dbReference type="InterPro" id="IPR039261">
    <property type="entry name" value="FNR_nucleotide-bd"/>
</dbReference>
<comment type="similarity">
    <text evidence="10">Belongs to the NADPH-dependent diflavin oxidoreductase NDOR1 family.</text>
</comment>
<evidence type="ECO:0000256" key="5">
    <source>
        <dbReference type="ARBA" id="ARBA00022630"/>
    </source>
</evidence>
<name>A0A9P1IZJ8_9PELO</name>
<keyword evidence="6 10" id="KW-0288">FMN</keyword>
<gene>
    <name evidence="13" type="ORF">CAMP_LOCUS15681</name>
</gene>
<dbReference type="Gene3D" id="1.20.990.10">
    <property type="entry name" value="NADPH-cytochrome p450 Reductase, Chain A, domain 3"/>
    <property type="match status" value="1"/>
</dbReference>
<comment type="function">
    <text evidence="10">NADPH-dependent reductase which is a central component of the cytosolic iron-sulfur (Fe-S) protein assembly (CIA) machinery. Transfers electrons from NADPH via its FAD and FMN prosthetic groups to the [2Fe-2S] cluster of the anamorsin/DRE2 homolog, another key component of the CIA machinery. In turn, this reduced cluster provides electrons for assembly of cytosolic iron-sulfur cluster proteins.</text>
</comment>
<dbReference type="PROSITE" id="PS51384">
    <property type="entry name" value="FAD_FR"/>
    <property type="match status" value="1"/>
</dbReference>
<dbReference type="InterPro" id="IPR001709">
    <property type="entry name" value="Flavoprot_Pyr_Nucl_cyt_Rdtase"/>
</dbReference>
<comment type="subcellular location">
    <subcellularLocation>
        <location evidence="3 10">Cytoplasm</location>
    </subcellularLocation>
</comment>
<comment type="cofactor">
    <cofactor evidence="1 10">
        <name>FMN</name>
        <dbReference type="ChEBI" id="CHEBI:58210"/>
    </cofactor>
</comment>
<dbReference type="HAMAP" id="MF_03178">
    <property type="entry name" value="NDOR1"/>
    <property type="match status" value="1"/>
</dbReference>
<keyword evidence="8 10" id="KW-0521">NADP</keyword>
<dbReference type="AlphaFoldDB" id="A0A9P1IZJ8"/>
<dbReference type="InterPro" id="IPR017927">
    <property type="entry name" value="FAD-bd_FR_type"/>
</dbReference>
<dbReference type="FunFam" id="3.40.50.360:FF:000015">
    <property type="entry name" value="NADPH-dependent diflavin oxidoreductase 1"/>
    <property type="match status" value="1"/>
</dbReference>
<dbReference type="EMBL" id="CANHGI010000005">
    <property type="protein sequence ID" value="CAI5453044.1"/>
    <property type="molecule type" value="Genomic_DNA"/>
</dbReference>
<feature type="binding site" evidence="10">
    <location>
        <begin position="94"/>
        <end position="103"/>
    </location>
    <ligand>
        <name>FMN</name>
        <dbReference type="ChEBI" id="CHEBI:58210"/>
    </ligand>
</feature>
<dbReference type="GO" id="GO:0016651">
    <property type="term" value="F:oxidoreductase activity, acting on NAD(P)H"/>
    <property type="evidence" value="ECO:0007669"/>
    <property type="project" value="UniProtKB-UniRule"/>
</dbReference>
<evidence type="ECO:0000313" key="13">
    <source>
        <dbReference type="EMBL" id="CAI5453044.1"/>
    </source>
</evidence>
<feature type="binding site" evidence="10">
    <location>
        <begin position="499"/>
        <end position="500"/>
    </location>
    <ligand>
        <name>NADP(+)</name>
        <dbReference type="ChEBI" id="CHEBI:58349"/>
    </ligand>
</feature>